<keyword evidence="8" id="KW-1185">Reference proteome</keyword>
<dbReference type="GO" id="GO:0005886">
    <property type="term" value="C:plasma membrane"/>
    <property type="evidence" value="ECO:0007669"/>
    <property type="project" value="TreeGrafter"/>
</dbReference>
<keyword evidence="5" id="KW-1133">Transmembrane helix</keyword>
<dbReference type="RefSeq" id="WP_210510818.1">
    <property type="nucleotide sequence ID" value="NZ_JAFIDN010000003.1"/>
</dbReference>
<evidence type="ECO:0000259" key="6">
    <source>
        <dbReference type="PROSITE" id="PS50111"/>
    </source>
</evidence>
<evidence type="ECO:0000256" key="2">
    <source>
        <dbReference type="ARBA" id="ARBA00029447"/>
    </source>
</evidence>
<evidence type="ECO:0000256" key="5">
    <source>
        <dbReference type="SAM" id="Phobius"/>
    </source>
</evidence>
<feature type="domain" description="Methyl-accepting transducer" evidence="6">
    <location>
        <begin position="360"/>
        <end position="589"/>
    </location>
</feature>
<feature type="transmembrane region" description="Helical" evidence="5">
    <location>
        <begin position="17"/>
        <end position="37"/>
    </location>
</feature>
<accession>A0A8J7RIK2</accession>
<name>A0A8J7RIK2_9BACT</name>
<organism evidence="7 8">
    <name type="scientific">Natronogracilivirga saccharolytica</name>
    <dbReference type="NCBI Taxonomy" id="2812953"/>
    <lineage>
        <taxon>Bacteria</taxon>
        <taxon>Pseudomonadati</taxon>
        <taxon>Balneolota</taxon>
        <taxon>Balneolia</taxon>
        <taxon>Balneolales</taxon>
        <taxon>Cyclonatronaceae</taxon>
        <taxon>Natronogracilivirga</taxon>
    </lineage>
</organism>
<gene>
    <name evidence="7" type="ORF">NATSA_04485</name>
</gene>
<dbReference type="GO" id="GO:0007165">
    <property type="term" value="P:signal transduction"/>
    <property type="evidence" value="ECO:0007669"/>
    <property type="project" value="UniProtKB-KW"/>
</dbReference>
<dbReference type="Gene3D" id="1.10.287.950">
    <property type="entry name" value="Methyl-accepting chemotaxis protein"/>
    <property type="match status" value="1"/>
</dbReference>
<dbReference type="SUPFAM" id="SSF58104">
    <property type="entry name" value="Methyl-accepting chemotaxis protein (MCP) signaling domain"/>
    <property type="match status" value="1"/>
</dbReference>
<evidence type="ECO:0000256" key="4">
    <source>
        <dbReference type="SAM" id="MobiDB-lite"/>
    </source>
</evidence>
<feature type="compositionally biased region" description="Low complexity" evidence="4">
    <location>
        <begin position="575"/>
        <end position="592"/>
    </location>
</feature>
<dbReference type="GO" id="GO:0006935">
    <property type="term" value="P:chemotaxis"/>
    <property type="evidence" value="ECO:0007669"/>
    <property type="project" value="UniProtKB-KW"/>
</dbReference>
<feature type="region of interest" description="Disordered" evidence="4">
    <location>
        <begin position="364"/>
        <end position="391"/>
    </location>
</feature>
<evidence type="ECO:0000313" key="8">
    <source>
        <dbReference type="Proteomes" id="UP000673975"/>
    </source>
</evidence>
<evidence type="ECO:0000313" key="7">
    <source>
        <dbReference type="EMBL" id="MBP3191917.1"/>
    </source>
</evidence>
<comment type="caution">
    <text evidence="7">The sequence shown here is derived from an EMBL/GenBank/DDBJ whole genome shotgun (WGS) entry which is preliminary data.</text>
</comment>
<keyword evidence="5" id="KW-0472">Membrane</keyword>
<reference evidence="7" key="1">
    <citation type="submission" date="2021-02" db="EMBL/GenBank/DDBJ databases">
        <title>Natronogracilivirga saccharolytica gen. nov. sp. nov. a new anaerobic, haloalkiliphilic carbohydrate-fermenting bacterium from soda lake and proposing of Cyclonatronumiaceae fam. nov. in the phylum Balneolaeota.</title>
        <authorList>
            <person name="Zhilina T.N."/>
            <person name="Sorokin D.Y."/>
            <person name="Zavarzina D.G."/>
            <person name="Toshchakov S.V."/>
            <person name="Kublanov I.V."/>
        </authorList>
    </citation>
    <scope>NUCLEOTIDE SEQUENCE</scope>
    <source>
        <strain evidence="7">Z-1702</strain>
    </source>
</reference>
<feature type="compositionally biased region" description="Low complexity" evidence="4">
    <location>
        <begin position="370"/>
        <end position="385"/>
    </location>
</feature>
<evidence type="ECO:0000256" key="1">
    <source>
        <dbReference type="ARBA" id="ARBA00022500"/>
    </source>
</evidence>
<dbReference type="EMBL" id="JAFIDN010000003">
    <property type="protein sequence ID" value="MBP3191917.1"/>
    <property type="molecule type" value="Genomic_DNA"/>
</dbReference>
<feature type="region of interest" description="Disordered" evidence="4">
    <location>
        <begin position="504"/>
        <end position="527"/>
    </location>
</feature>
<evidence type="ECO:0000256" key="3">
    <source>
        <dbReference type="PROSITE-ProRule" id="PRU00284"/>
    </source>
</evidence>
<sequence>MTDELSNSNSWSIGKKLTVSFLTVACVTLLLGGAAFYQMSVIRGYSDDLINNNLSEWSVASSIQENAREVVYFMITFSATRDMDWWDRAVEPFEEAVAYVDEGFELAEERDAEAFRNDLTELRNAFDDYEHSIDRSGEVVQTFLERQEDMENAFDQFHHNIAQYMDMRREAILELTEEASDENAAAVRSHQDELVQADMLLEEARNDFDRIWEAEAADEFDVIERLVSDFRDKEDQVSRIVADTPASEMQIQLEAARGDLGDIAGGLEEMVVARQVEHDVAMERLDAYTRVLDLVDELDESYRMAALANGENTQAVIDRSLWILGILALAGVLISLVLGVIVSRSVSGKLSRVIERLRGGTEQVSSASDQLSETSQQLSQNTSSQAAGLQQTTSSLEDFSSQIAQTADSSGKAEETVRQVNVLMDNGIEAMTRMTEAMDSIRDSSEQTSKIVKTIDDIAFQTNLLALNAAVEAARAGEAGKGFAVVAEEVRSLAQRSAEAARSTSELINESRSKTEGGAEVAKEVSGNLERVRDQAKEAGALITNISNAANEQTRGMEQINDAIQNIDRSVQENASSAEESASSAEELSSQSRELYGSVEDLVSIVGGKSFRHDRRIDTVSESRDPEYQGRGHYTEYSGNGTGRKKIGQNI</sequence>
<keyword evidence="1" id="KW-0145">Chemotaxis</keyword>
<feature type="compositionally biased region" description="Basic and acidic residues" evidence="4">
    <location>
        <begin position="509"/>
        <end position="523"/>
    </location>
</feature>
<feature type="transmembrane region" description="Helical" evidence="5">
    <location>
        <begin position="321"/>
        <end position="342"/>
    </location>
</feature>
<dbReference type="Pfam" id="PF00015">
    <property type="entry name" value="MCPsignal"/>
    <property type="match status" value="1"/>
</dbReference>
<dbReference type="GO" id="GO:0004888">
    <property type="term" value="F:transmembrane signaling receptor activity"/>
    <property type="evidence" value="ECO:0007669"/>
    <property type="project" value="TreeGrafter"/>
</dbReference>
<dbReference type="SMART" id="SM00283">
    <property type="entry name" value="MA"/>
    <property type="match status" value="1"/>
</dbReference>
<protein>
    <submittedName>
        <fullName evidence="7">Methyl-accepting chemotaxis protein</fullName>
    </submittedName>
</protein>
<dbReference type="AlphaFoldDB" id="A0A8J7RIK2"/>
<dbReference type="PANTHER" id="PTHR43531:SF11">
    <property type="entry name" value="METHYL-ACCEPTING CHEMOTAXIS PROTEIN 3"/>
    <property type="match status" value="1"/>
</dbReference>
<dbReference type="Proteomes" id="UP000673975">
    <property type="component" value="Unassembled WGS sequence"/>
</dbReference>
<dbReference type="PROSITE" id="PS50111">
    <property type="entry name" value="CHEMOTAXIS_TRANSDUC_2"/>
    <property type="match status" value="1"/>
</dbReference>
<dbReference type="InterPro" id="IPR004089">
    <property type="entry name" value="MCPsignal_dom"/>
</dbReference>
<dbReference type="InterPro" id="IPR051310">
    <property type="entry name" value="MCP_chemotaxis"/>
</dbReference>
<feature type="region of interest" description="Disordered" evidence="4">
    <location>
        <begin position="613"/>
        <end position="651"/>
    </location>
</feature>
<keyword evidence="3" id="KW-0807">Transducer</keyword>
<proteinExistence type="inferred from homology"/>
<feature type="compositionally biased region" description="Basic and acidic residues" evidence="4">
    <location>
        <begin position="615"/>
        <end position="634"/>
    </location>
</feature>
<feature type="region of interest" description="Disordered" evidence="4">
    <location>
        <begin position="571"/>
        <end position="592"/>
    </location>
</feature>
<dbReference type="PANTHER" id="PTHR43531">
    <property type="entry name" value="PROTEIN ICFG"/>
    <property type="match status" value="1"/>
</dbReference>
<comment type="similarity">
    <text evidence="2">Belongs to the methyl-accepting chemotaxis (MCP) protein family.</text>
</comment>
<dbReference type="CDD" id="cd11386">
    <property type="entry name" value="MCP_signal"/>
    <property type="match status" value="1"/>
</dbReference>
<keyword evidence="5" id="KW-0812">Transmembrane</keyword>